<gene>
    <name evidence="1" type="ORF">RHS03_00776</name>
</gene>
<proteinExistence type="predicted"/>
<protein>
    <submittedName>
        <fullName evidence="1">Uncharacterized protein</fullName>
    </submittedName>
</protein>
<organism evidence="1 2">
    <name type="scientific">Rhizoctonia solani</name>
    <dbReference type="NCBI Taxonomy" id="456999"/>
    <lineage>
        <taxon>Eukaryota</taxon>
        <taxon>Fungi</taxon>
        <taxon>Dikarya</taxon>
        <taxon>Basidiomycota</taxon>
        <taxon>Agaricomycotina</taxon>
        <taxon>Agaricomycetes</taxon>
        <taxon>Cantharellales</taxon>
        <taxon>Ceratobasidiaceae</taxon>
        <taxon>Rhizoctonia</taxon>
    </lineage>
</organism>
<evidence type="ECO:0000313" key="2">
    <source>
        <dbReference type="Proteomes" id="UP000602905"/>
    </source>
</evidence>
<sequence>MEEFSNDEKGYYLDALVGIHQSLSFMGKPPLFILKDEWETTPPVREEGYYQMIDPRTELFMDLERAFCSVDREKIKIQPVALVQWKAPHVEPELKFVEGAQGEKECELGHMGKMIVTHLDVIGFGEEEEEELDVVSSDDEEGMRLKKGKVKEDKSFTVYYPLIPLPSRDRGKEIQEDLKEISQAGSGALSRCAREWLDDIERVDRIPTLLSRH</sequence>
<feature type="non-terminal residue" evidence="1">
    <location>
        <position position="213"/>
    </location>
</feature>
<dbReference type="AlphaFoldDB" id="A0A8H7HYB0"/>
<name>A0A8H7HYB0_9AGAM</name>
<dbReference type="Proteomes" id="UP000602905">
    <property type="component" value="Unassembled WGS sequence"/>
</dbReference>
<accession>A0A8H7HYB0</accession>
<reference evidence="1" key="1">
    <citation type="submission" date="2020-09" db="EMBL/GenBank/DDBJ databases">
        <title>Comparative genome analyses of four rice-infecting Rhizoctonia solani isolates reveal extensive enrichment of homogalacturonan modification genes.</title>
        <authorList>
            <person name="Lee D.-Y."/>
            <person name="Jeon J."/>
            <person name="Kim K.-T."/>
            <person name="Cheong K."/>
            <person name="Song H."/>
            <person name="Choi G."/>
            <person name="Ko J."/>
            <person name="Opiyo S.O."/>
            <person name="Zuo S."/>
            <person name="Madhav S."/>
            <person name="Lee Y.-H."/>
            <person name="Wang G.-L."/>
        </authorList>
    </citation>
    <scope>NUCLEOTIDE SEQUENCE</scope>
    <source>
        <strain evidence="1">AG1-IA WGL</strain>
    </source>
</reference>
<dbReference type="EMBL" id="JACYCD010000023">
    <property type="protein sequence ID" value="KAF8713213.1"/>
    <property type="molecule type" value="Genomic_DNA"/>
</dbReference>
<dbReference type="OrthoDB" id="3144813at2759"/>
<comment type="caution">
    <text evidence="1">The sequence shown here is derived from an EMBL/GenBank/DDBJ whole genome shotgun (WGS) entry which is preliminary data.</text>
</comment>
<evidence type="ECO:0000313" key="1">
    <source>
        <dbReference type="EMBL" id="KAF8713213.1"/>
    </source>
</evidence>